<keyword evidence="12" id="KW-0902">Two-component regulatory system</keyword>
<dbReference type="PANTHER" id="PTHR42878:SF7">
    <property type="entry name" value="SENSOR HISTIDINE KINASE GLRK"/>
    <property type="match status" value="1"/>
</dbReference>
<dbReference type="InterPro" id="IPR003661">
    <property type="entry name" value="HisK_dim/P_dom"/>
</dbReference>
<accession>A0ABT0CCT6</accession>
<comment type="catalytic activity">
    <reaction evidence="1">
        <text>ATP + protein L-histidine = ADP + protein N-phospho-L-histidine.</text>
        <dbReference type="EC" id="2.7.13.3"/>
    </reaction>
</comment>
<dbReference type="SUPFAM" id="SSF55781">
    <property type="entry name" value="GAF domain-like"/>
    <property type="match status" value="2"/>
</dbReference>
<dbReference type="PANTHER" id="PTHR42878">
    <property type="entry name" value="TWO-COMPONENT HISTIDINE KINASE"/>
    <property type="match status" value="1"/>
</dbReference>
<dbReference type="Proteomes" id="UP000830835">
    <property type="component" value="Unassembled WGS sequence"/>
</dbReference>
<dbReference type="InterPro" id="IPR000700">
    <property type="entry name" value="PAS-assoc_C"/>
</dbReference>
<dbReference type="InterPro" id="IPR035965">
    <property type="entry name" value="PAS-like_dom_sf"/>
</dbReference>
<feature type="transmembrane region" description="Helical" evidence="14">
    <location>
        <begin position="21"/>
        <end position="41"/>
    </location>
</feature>
<dbReference type="SMART" id="SM00091">
    <property type="entry name" value="PAS"/>
    <property type="match status" value="2"/>
</dbReference>
<evidence type="ECO:0000256" key="5">
    <source>
        <dbReference type="ARBA" id="ARBA00022553"/>
    </source>
</evidence>
<dbReference type="InterPro" id="IPR050351">
    <property type="entry name" value="BphY/WalK/GraS-like"/>
</dbReference>
<dbReference type="EMBL" id="JAFIRA010000022">
    <property type="protein sequence ID" value="MCJ2543145.1"/>
    <property type="molecule type" value="Genomic_DNA"/>
</dbReference>
<dbReference type="InterPro" id="IPR016132">
    <property type="entry name" value="Phyto_chromo_attachment"/>
</dbReference>
<dbReference type="PROSITE" id="PS50046">
    <property type="entry name" value="PHYTOCHROME_2"/>
    <property type="match status" value="1"/>
</dbReference>
<dbReference type="PRINTS" id="PR00344">
    <property type="entry name" value="BCTRLSENSOR"/>
</dbReference>
<evidence type="ECO:0000256" key="12">
    <source>
        <dbReference type="ARBA" id="ARBA00023012"/>
    </source>
</evidence>
<feature type="domain" description="Phytochrome chromophore attachment site" evidence="15">
    <location>
        <begin position="716"/>
        <end position="865"/>
    </location>
</feature>
<dbReference type="InterPro" id="IPR005467">
    <property type="entry name" value="His_kinase_dom"/>
</dbReference>
<evidence type="ECO:0000256" key="14">
    <source>
        <dbReference type="SAM" id="Phobius"/>
    </source>
</evidence>
<evidence type="ECO:0000256" key="6">
    <source>
        <dbReference type="ARBA" id="ARBA00022679"/>
    </source>
</evidence>
<name>A0ABT0CCT6_THEVL</name>
<evidence type="ECO:0000256" key="11">
    <source>
        <dbReference type="ARBA" id="ARBA00022989"/>
    </source>
</evidence>
<dbReference type="PROSITE" id="PS50112">
    <property type="entry name" value="PAS"/>
    <property type="match status" value="2"/>
</dbReference>
<dbReference type="Gene3D" id="3.30.565.10">
    <property type="entry name" value="Histidine kinase-like ATPase, C-terminal domain"/>
    <property type="match status" value="1"/>
</dbReference>
<dbReference type="EC" id="2.7.13.3" evidence="4"/>
<organism evidence="19 20">
    <name type="scientific">Thermostichus vulcanus str. 'Rupite'</name>
    <dbReference type="NCBI Taxonomy" id="2813851"/>
    <lineage>
        <taxon>Bacteria</taxon>
        <taxon>Bacillati</taxon>
        <taxon>Cyanobacteriota</taxon>
        <taxon>Cyanophyceae</taxon>
        <taxon>Thermostichales</taxon>
        <taxon>Thermostichaceae</taxon>
        <taxon>Thermostichus</taxon>
    </lineage>
</organism>
<dbReference type="Pfam" id="PF08448">
    <property type="entry name" value="PAS_4"/>
    <property type="match status" value="1"/>
</dbReference>
<feature type="domain" description="PAC" evidence="18">
    <location>
        <begin position="503"/>
        <end position="555"/>
    </location>
</feature>
<evidence type="ECO:0000313" key="20">
    <source>
        <dbReference type="Proteomes" id="UP000830835"/>
    </source>
</evidence>
<keyword evidence="6" id="KW-0808">Transferase</keyword>
<keyword evidence="11 14" id="KW-1133">Transmembrane helix</keyword>
<dbReference type="Gene3D" id="3.30.450.20">
    <property type="entry name" value="PAS domain"/>
    <property type="match status" value="4"/>
</dbReference>
<dbReference type="Gene3D" id="1.10.287.130">
    <property type="match status" value="1"/>
</dbReference>
<evidence type="ECO:0000256" key="2">
    <source>
        <dbReference type="ARBA" id="ARBA00004141"/>
    </source>
</evidence>
<dbReference type="InterPro" id="IPR036097">
    <property type="entry name" value="HisK_dim/P_sf"/>
</dbReference>
<keyword evidence="7 14" id="KW-0812">Transmembrane</keyword>
<dbReference type="Gene3D" id="3.30.450.40">
    <property type="match status" value="2"/>
</dbReference>
<dbReference type="SUPFAM" id="SSF47384">
    <property type="entry name" value="Homodimeric domain of signal transducing histidine kinase"/>
    <property type="match status" value="1"/>
</dbReference>
<evidence type="ECO:0000256" key="9">
    <source>
        <dbReference type="ARBA" id="ARBA00022777"/>
    </source>
</evidence>
<dbReference type="InterPro" id="IPR000014">
    <property type="entry name" value="PAS"/>
</dbReference>
<dbReference type="Pfam" id="PF00512">
    <property type="entry name" value="HisKA"/>
    <property type="match status" value="1"/>
</dbReference>
<dbReference type="SMART" id="SM00065">
    <property type="entry name" value="GAF"/>
    <property type="match status" value="2"/>
</dbReference>
<reference evidence="19" key="1">
    <citation type="submission" date="2021-02" db="EMBL/GenBank/DDBJ databases">
        <title>The CRISPR/cas machinery reduction and long-range gene transfer in the hot spring cyanobacterium Synechococcus.</title>
        <authorList>
            <person name="Dvorak P."/>
            <person name="Jahodarova E."/>
            <person name="Hasler P."/>
            <person name="Poulickova A."/>
        </authorList>
    </citation>
    <scope>NUCLEOTIDE SEQUENCE</scope>
    <source>
        <strain evidence="19">Rupite</strain>
    </source>
</reference>
<evidence type="ECO:0000256" key="1">
    <source>
        <dbReference type="ARBA" id="ARBA00000085"/>
    </source>
</evidence>
<dbReference type="Pfam" id="PF00989">
    <property type="entry name" value="PAS"/>
    <property type="match status" value="1"/>
</dbReference>
<feature type="domain" description="PAS" evidence="17">
    <location>
        <begin position="430"/>
        <end position="475"/>
    </location>
</feature>
<dbReference type="Pfam" id="PF02518">
    <property type="entry name" value="HATPase_c"/>
    <property type="match status" value="1"/>
</dbReference>
<dbReference type="CDD" id="cd00082">
    <property type="entry name" value="HisKA"/>
    <property type="match status" value="1"/>
</dbReference>
<dbReference type="PROSITE" id="PS50109">
    <property type="entry name" value="HIS_KIN"/>
    <property type="match status" value="1"/>
</dbReference>
<dbReference type="SUPFAM" id="SSF55785">
    <property type="entry name" value="PYP-like sensor domain (PAS domain)"/>
    <property type="match status" value="2"/>
</dbReference>
<keyword evidence="20" id="KW-1185">Reference proteome</keyword>
<dbReference type="InterPro" id="IPR013767">
    <property type="entry name" value="PAS_fold"/>
</dbReference>
<evidence type="ECO:0000256" key="3">
    <source>
        <dbReference type="ARBA" id="ARBA00006402"/>
    </source>
</evidence>
<keyword evidence="5" id="KW-0597">Phosphoprotein</keyword>
<keyword evidence="10" id="KW-0067">ATP-binding</keyword>
<sequence length="1302" mass="147088">MKFLPQPSASASRRIPLRAALLLPMLLAVGVGVGGVGYLSWRSGRQTALQLAQQVNRAVNDRIEDTLKGYLRAPVQINHMNRDAVRWGLLPNLLSLSSTDLLFLEDYFAQQLQRFPEVDYLGFVSAGGGFVMAHRLQDQTIWVYHTEGALPGEVRGRELDPKTGDPTGNTRTLGFSDVRQQPWFAEIVQTEGMARSQVVSRFFSEPQLLILTGLPLTGENGTLYGSLAAATSVDNLQALLDTLDQNNPGTSFLLNSRGQVLADNGASLIAEQEDLESRHPILQVVIPVLEKQFGSLSAVTSEAFFRLPVQGQTHLIEVEPIPDEWGPTFYLVRGIPESDILGEVNRSAQQAGLLGGGILLGLLGIGMGLTEWLARPIRRLKQTAEEFIPDGSHPWPRMDPGPIQEVQTLASAWQRMATAHQEVLHRLRQQQQEYQNVVEQQSELICRYDLDTRLRFCNEAYLRFFGLERDKVLGKPWIDALPEAERDPLLAELAALNPTQPTRTTERTYLNSEGQKRYVNWVDQGIFDERGQLVEILSVGRDITEKKVADLALQESEERFRTLIEDLNVGVLLQGRQAEMLLCNPKALELLDLTEEQLLGRSSFDPEWNVIHEDGSPFPGPEHPVPRAIATGQPVRDVVMGVYRPRLQDRVWLLVNAEPRLDEQGQVWQVICTFTDITLRIQAEEALKRAEQTLRLQAGRERLLSRITERIRRSLDLMEILQTTVTEVRQLLQADRVVIYRLQSNHSGYIQVESVSRPEFSILNQTIADPCLAQLNRESFARRKVRSIADIEDAPIQPCHANFLRNIQVRANLVVPIWQSKSPDLETHTEEDKEYLWGLLIAHQCRGLRQWQDWEKSILMQLSEQLAIALQQAQLYQQVQNLNNDLEVQVELRTAKLQQSLHFEGFLRSISNKVVASLDEAEILNSIVQDMMAALDLLGCDIGFFSDDFSTFIPRYACSRISPSVVGRSYPIREIGDFLLNSLGQGQAIQCCFYDSIDSLWVTLLNCPILDEDELLGALNVERAPEQIFSEQEIQLVQQVANLCALAIRQARLYEAAQAQVTELERLNLLKDDFISTVSHELRTPMTNVRMALRMIQIANTPEKRQHYFTTALQECDRQIALINDLLDMQRLEVEGYLFNPEEINLVRYLPELLSGIQPLAQFKNQHLQLHMTEGIPTLWADPNSLSRVLRELLHNAVKYTAPEGAIHLRLTSDQQGILFTLSNSTEISKAELPRIFDKFYRIPQSDRWKHGGTGLGLALVKKLVVEMGGNISVASLEGWTHFRVWLPLSLPTTATPLTTNP</sequence>
<proteinExistence type="inferred from homology"/>
<keyword evidence="13 14" id="KW-0472">Membrane</keyword>
<evidence type="ECO:0000256" key="13">
    <source>
        <dbReference type="ARBA" id="ARBA00023136"/>
    </source>
</evidence>
<dbReference type="RefSeq" id="WP_244350424.1">
    <property type="nucleotide sequence ID" value="NZ_JAFIRA010000022.1"/>
</dbReference>
<dbReference type="SMART" id="SM00086">
    <property type="entry name" value="PAC"/>
    <property type="match status" value="2"/>
</dbReference>
<comment type="subcellular location">
    <subcellularLocation>
        <location evidence="2">Membrane</location>
        <topology evidence="2">Multi-pass membrane protein</topology>
    </subcellularLocation>
</comment>
<dbReference type="SMART" id="SM00388">
    <property type="entry name" value="HisKA"/>
    <property type="match status" value="1"/>
</dbReference>
<dbReference type="InterPro" id="IPR029016">
    <property type="entry name" value="GAF-like_dom_sf"/>
</dbReference>
<evidence type="ECO:0000313" key="19">
    <source>
        <dbReference type="EMBL" id="MCJ2543145.1"/>
    </source>
</evidence>
<protein>
    <recommendedName>
        <fullName evidence="4">histidine kinase</fullName>
        <ecNumber evidence="4">2.7.13.3</ecNumber>
    </recommendedName>
</protein>
<evidence type="ECO:0000259" key="18">
    <source>
        <dbReference type="PROSITE" id="PS50113"/>
    </source>
</evidence>
<feature type="domain" description="Histidine kinase" evidence="16">
    <location>
        <begin position="1077"/>
        <end position="1291"/>
    </location>
</feature>
<dbReference type="InterPro" id="IPR013656">
    <property type="entry name" value="PAS_4"/>
</dbReference>
<feature type="domain" description="PAC" evidence="18">
    <location>
        <begin position="636"/>
        <end position="689"/>
    </location>
</feature>
<dbReference type="SMART" id="SM00387">
    <property type="entry name" value="HATPase_c"/>
    <property type="match status" value="1"/>
</dbReference>
<gene>
    <name evidence="19" type="ORF">JX360_09540</name>
</gene>
<keyword evidence="8" id="KW-0547">Nucleotide-binding</keyword>
<evidence type="ECO:0000256" key="7">
    <source>
        <dbReference type="ARBA" id="ARBA00022692"/>
    </source>
</evidence>
<dbReference type="InterPro" id="IPR004358">
    <property type="entry name" value="Sig_transdc_His_kin-like_C"/>
</dbReference>
<keyword evidence="9" id="KW-0418">Kinase</keyword>
<comment type="similarity">
    <text evidence="3">In the N-terminal section; belongs to the phytochrome family.</text>
</comment>
<dbReference type="InterPro" id="IPR003594">
    <property type="entry name" value="HATPase_dom"/>
</dbReference>
<dbReference type="Pfam" id="PF01590">
    <property type="entry name" value="GAF"/>
    <property type="match status" value="2"/>
</dbReference>
<evidence type="ECO:0000259" key="17">
    <source>
        <dbReference type="PROSITE" id="PS50112"/>
    </source>
</evidence>
<dbReference type="SUPFAM" id="SSF55874">
    <property type="entry name" value="ATPase domain of HSP90 chaperone/DNA topoisomerase II/histidine kinase"/>
    <property type="match status" value="1"/>
</dbReference>
<dbReference type="InterPro" id="IPR003018">
    <property type="entry name" value="GAF"/>
</dbReference>
<dbReference type="PROSITE" id="PS50113">
    <property type="entry name" value="PAC"/>
    <property type="match status" value="2"/>
</dbReference>
<evidence type="ECO:0000256" key="8">
    <source>
        <dbReference type="ARBA" id="ARBA00022741"/>
    </source>
</evidence>
<dbReference type="InterPro" id="IPR036890">
    <property type="entry name" value="HATPase_C_sf"/>
</dbReference>
<evidence type="ECO:0000256" key="10">
    <source>
        <dbReference type="ARBA" id="ARBA00022840"/>
    </source>
</evidence>
<dbReference type="NCBIfam" id="TIGR00229">
    <property type="entry name" value="sensory_box"/>
    <property type="match status" value="2"/>
</dbReference>
<comment type="caution">
    <text evidence="19">The sequence shown here is derived from an EMBL/GenBank/DDBJ whole genome shotgun (WGS) entry which is preliminary data.</text>
</comment>
<dbReference type="InterPro" id="IPR001610">
    <property type="entry name" value="PAC"/>
</dbReference>
<evidence type="ECO:0000259" key="15">
    <source>
        <dbReference type="PROSITE" id="PS50046"/>
    </source>
</evidence>
<feature type="domain" description="PAS" evidence="17">
    <location>
        <begin position="556"/>
        <end position="614"/>
    </location>
</feature>
<dbReference type="CDD" id="cd00130">
    <property type="entry name" value="PAS"/>
    <property type="match status" value="2"/>
</dbReference>
<evidence type="ECO:0000256" key="4">
    <source>
        <dbReference type="ARBA" id="ARBA00012438"/>
    </source>
</evidence>
<evidence type="ECO:0000259" key="16">
    <source>
        <dbReference type="PROSITE" id="PS50109"/>
    </source>
</evidence>